<organism evidence="21 22">
    <name type="scientific">Acanthaster planci</name>
    <name type="common">Crown-of-thorns starfish</name>
    <dbReference type="NCBI Taxonomy" id="133434"/>
    <lineage>
        <taxon>Eukaryota</taxon>
        <taxon>Metazoa</taxon>
        <taxon>Echinodermata</taxon>
        <taxon>Eleutherozoa</taxon>
        <taxon>Asterozoa</taxon>
        <taxon>Asteroidea</taxon>
        <taxon>Valvatacea</taxon>
        <taxon>Valvatida</taxon>
        <taxon>Acanthasteridae</taxon>
        <taxon>Acanthaster</taxon>
    </lineage>
</organism>
<feature type="compositionally biased region" description="Polar residues" evidence="12">
    <location>
        <begin position="96"/>
        <end position="132"/>
    </location>
</feature>
<feature type="disulfide bond" evidence="10">
    <location>
        <begin position="2056"/>
        <end position="2073"/>
    </location>
</feature>
<proteinExistence type="predicted"/>
<keyword evidence="7 13" id="KW-1133">Transmembrane helix</keyword>
<evidence type="ECO:0000256" key="10">
    <source>
        <dbReference type="PROSITE-ProRule" id="PRU00076"/>
    </source>
</evidence>
<dbReference type="PROSITE" id="PS01187">
    <property type="entry name" value="EGF_CA"/>
    <property type="match status" value="1"/>
</dbReference>
<dbReference type="Gene3D" id="4.10.400.10">
    <property type="entry name" value="Low-density Lipoprotein Receptor"/>
    <property type="match status" value="1"/>
</dbReference>
<name>A0A8B7YP90_ACAPL</name>
<feature type="compositionally biased region" description="Polar residues" evidence="12">
    <location>
        <begin position="15"/>
        <end position="29"/>
    </location>
</feature>
<feature type="compositionally biased region" description="Low complexity" evidence="12">
    <location>
        <begin position="1"/>
        <end position="14"/>
    </location>
</feature>
<dbReference type="PROSITE" id="PS00022">
    <property type="entry name" value="EGF_1"/>
    <property type="match status" value="3"/>
</dbReference>
<evidence type="ECO:0000259" key="14">
    <source>
        <dbReference type="PROSITE" id="PS50024"/>
    </source>
</evidence>
<dbReference type="SMART" id="SM00179">
    <property type="entry name" value="EGF_CA"/>
    <property type="match status" value="2"/>
</dbReference>
<dbReference type="PROSITE" id="PS51233">
    <property type="entry name" value="VWFD"/>
    <property type="match status" value="1"/>
</dbReference>
<dbReference type="PROSITE" id="PS50856">
    <property type="entry name" value="AMOP"/>
    <property type="match status" value="1"/>
</dbReference>
<dbReference type="InterPro" id="IPR000152">
    <property type="entry name" value="EGF-type_Asp/Asn_hydroxyl_site"/>
</dbReference>
<dbReference type="CDD" id="cd00112">
    <property type="entry name" value="LDLa"/>
    <property type="match status" value="1"/>
</dbReference>
<dbReference type="Pfam" id="PF12947">
    <property type="entry name" value="EGF_3"/>
    <property type="match status" value="1"/>
</dbReference>
<dbReference type="FunFam" id="2.10.25.10:FF:000027">
    <property type="entry name" value="Thrombospondin 3"/>
    <property type="match status" value="1"/>
</dbReference>
<evidence type="ECO:0000259" key="16">
    <source>
        <dbReference type="PROSITE" id="PS50825"/>
    </source>
</evidence>
<dbReference type="RefSeq" id="XP_022094265.1">
    <property type="nucleotide sequence ID" value="XM_022238573.1"/>
</dbReference>
<feature type="region of interest" description="Disordered" evidence="12">
    <location>
        <begin position="324"/>
        <end position="369"/>
    </location>
</feature>
<dbReference type="InterPro" id="IPR024731">
    <property type="entry name" value="NELL2-like_EGF"/>
</dbReference>
<evidence type="ECO:0000259" key="18">
    <source>
        <dbReference type="PROSITE" id="PS50958"/>
    </source>
</evidence>
<keyword evidence="2 10" id="KW-0245">EGF-like domain</keyword>
<dbReference type="SMART" id="SM00539">
    <property type="entry name" value="NIDO"/>
    <property type="match status" value="1"/>
</dbReference>
<dbReference type="SMART" id="SM00181">
    <property type="entry name" value="EGF"/>
    <property type="match status" value="6"/>
</dbReference>
<feature type="disulfide bond" evidence="11">
    <location>
        <begin position="486"/>
        <end position="498"/>
    </location>
</feature>
<dbReference type="SMART" id="SM00192">
    <property type="entry name" value="LDLa"/>
    <property type="match status" value="1"/>
</dbReference>
<dbReference type="InterPro" id="IPR036055">
    <property type="entry name" value="LDL_receptor-like_sf"/>
</dbReference>
<dbReference type="FunFam" id="2.10.25.10:FF:000240">
    <property type="entry name" value="Vitamin K-dependent protein S"/>
    <property type="match status" value="1"/>
</dbReference>
<dbReference type="InterPro" id="IPR003410">
    <property type="entry name" value="HYR_dom"/>
</dbReference>
<evidence type="ECO:0000256" key="9">
    <source>
        <dbReference type="ARBA" id="ARBA00023157"/>
    </source>
</evidence>
<keyword evidence="4" id="KW-0732">Signal</keyword>
<evidence type="ECO:0000256" key="12">
    <source>
        <dbReference type="SAM" id="MobiDB-lite"/>
    </source>
</evidence>
<dbReference type="Pfam" id="PF23263">
    <property type="entry name" value="C8-3_MUC4"/>
    <property type="match status" value="1"/>
</dbReference>
<dbReference type="PROSITE" id="PS50068">
    <property type="entry name" value="LDLRA_2"/>
    <property type="match status" value="1"/>
</dbReference>
<dbReference type="InterPro" id="IPR056619">
    <property type="entry name" value="C8-3_MUC4"/>
</dbReference>
<dbReference type="SUPFAM" id="SSF57424">
    <property type="entry name" value="LDL receptor-like module"/>
    <property type="match status" value="1"/>
</dbReference>
<dbReference type="Pfam" id="PF00057">
    <property type="entry name" value="Ldl_recept_a"/>
    <property type="match status" value="1"/>
</dbReference>
<dbReference type="PROSITE" id="PS01186">
    <property type="entry name" value="EGF_2"/>
    <property type="match status" value="3"/>
</dbReference>
<dbReference type="PROSITE" id="PS50825">
    <property type="entry name" value="HYR"/>
    <property type="match status" value="1"/>
</dbReference>
<feature type="region of interest" description="Disordered" evidence="12">
    <location>
        <begin position="277"/>
        <end position="306"/>
    </location>
</feature>
<feature type="domain" description="AMOP" evidence="17">
    <location>
        <begin position="1197"/>
        <end position="1347"/>
    </location>
</feature>
<evidence type="ECO:0000259" key="15">
    <source>
        <dbReference type="PROSITE" id="PS50026"/>
    </source>
</evidence>
<dbReference type="PANTHER" id="PTHR13802:SF52">
    <property type="entry name" value="MUCIN-4"/>
    <property type="match status" value="1"/>
</dbReference>
<dbReference type="Proteomes" id="UP000694845">
    <property type="component" value="Unplaced"/>
</dbReference>
<dbReference type="Pfam" id="PF06119">
    <property type="entry name" value="NIDO"/>
    <property type="match status" value="1"/>
</dbReference>
<keyword evidence="21" id="KW-1185">Reference proteome</keyword>
<comment type="caution">
    <text evidence="10">Lacks conserved residue(s) required for the propagation of feature annotation.</text>
</comment>
<feature type="domain" description="SEA" evidence="14">
    <location>
        <begin position="1935"/>
        <end position="2050"/>
    </location>
</feature>
<dbReference type="PROSITE" id="PS51220">
    <property type="entry name" value="NIDO"/>
    <property type="match status" value="1"/>
</dbReference>
<dbReference type="GO" id="GO:0005509">
    <property type="term" value="F:calcium ion binding"/>
    <property type="evidence" value="ECO:0007669"/>
    <property type="project" value="InterPro"/>
</dbReference>
<feature type="compositionally biased region" description="Polar residues" evidence="12">
    <location>
        <begin position="195"/>
        <end position="214"/>
    </location>
</feature>
<evidence type="ECO:0000256" key="13">
    <source>
        <dbReference type="SAM" id="Phobius"/>
    </source>
</evidence>
<dbReference type="InterPro" id="IPR036024">
    <property type="entry name" value="Somatomedin_B-like_dom_sf"/>
</dbReference>
<dbReference type="OrthoDB" id="6158730at2759"/>
<evidence type="ECO:0000256" key="7">
    <source>
        <dbReference type="ARBA" id="ARBA00022989"/>
    </source>
</evidence>
<feature type="domain" description="VWFD" evidence="20">
    <location>
        <begin position="1359"/>
        <end position="1565"/>
    </location>
</feature>
<dbReference type="OMA" id="NTSPCDT"/>
<feature type="domain" description="HYR" evidence="16">
    <location>
        <begin position="609"/>
        <end position="700"/>
    </location>
</feature>
<feature type="domain" description="EGF-like" evidence="15">
    <location>
        <begin position="567"/>
        <end position="609"/>
    </location>
</feature>
<feature type="disulfide bond" evidence="11">
    <location>
        <begin position="493"/>
        <end position="511"/>
    </location>
</feature>
<feature type="region of interest" description="Disordered" evidence="12">
    <location>
        <begin position="1"/>
        <end position="29"/>
    </location>
</feature>
<feature type="disulfide bond" evidence="10">
    <location>
        <begin position="2075"/>
        <end position="2084"/>
    </location>
</feature>
<feature type="region of interest" description="Disordered" evidence="12">
    <location>
        <begin position="186"/>
        <end position="264"/>
    </location>
</feature>
<dbReference type="GO" id="GO:0016020">
    <property type="term" value="C:membrane"/>
    <property type="evidence" value="ECO:0007669"/>
    <property type="project" value="UniProtKB-SubCell"/>
</dbReference>
<evidence type="ECO:0000313" key="22">
    <source>
        <dbReference type="RefSeq" id="XP_022094265.1"/>
    </source>
</evidence>
<dbReference type="SUPFAM" id="SSF57196">
    <property type="entry name" value="EGF/Laminin"/>
    <property type="match status" value="3"/>
</dbReference>
<keyword evidence="3 13" id="KW-0812">Transmembrane</keyword>
<feature type="domain" description="SMB" evidence="18">
    <location>
        <begin position="516"/>
        <end position="560"/>
    </location>
</feature>
<feature type="compositionally biased region" description="Polar residues" evidence="12">
    <location>
        <begin position="324"/>
        <end position="345"/>
    </location>
</feature>
<dbReference type="Pfam" id="PF01033">
    <property type="entry name" value="Somatomedin_B"/>
    <property type="match status" value="1"/>
</dbReference>
<dbReference type="GO" id="GO:0007160">
    <property type="term" value="P:cell-matrix adhesion"/>
    <property type="evidence" value="ECO:0007669"/>
    <property type="project" value="InterPro"/>
</dbReference>
<protein>
    <submittedName>
        <fullName evidence="22">Uncharacterized protein LOC110981206</fullName>
    </submittedName>
</protein>
<dbReference type="InterPro" id="IPR051495">
    <property type="entry name" value="Epithelial_Barrier/Signaling"/>
</dbReference>
<comment type="subcellular location">
    <subcellularLocation>
        <location evidence="1">Membrane</location>
    </subcellularLocation>
</comment>
<evidence type="ECO:0000256" key="5">
    <source>
        <dbReference type="ARBA" id="ARBA00022737"/>
    </source>
</evidence>
<dbReference type="InterPro" id="IPR001846">
    <property type="entry name" value="VWF_type-D"/>
</dbReference>
<dbReference type="PROSITE" id="PS00010">
    <property type="entry name" value="ASX_HYDROXYL"/>
    <property type="match status" value="1"/>
</dbReference>
<dbReference type="SMART" id="SM00216">
    <property type="entry name" value="VWD"/>
    <property type="match status" value="1"/>
</dbReference>
<evidence type="ECO:0000256" key="1">
    <source>
        <dbReference type="ARBA" id="ARBA00004370"/>
    </source>
</evidence>
<feature type="compositionally biased region" description="Low complexity" evidence="12">
    <location>
        <begin position="218"/>
        <end position="242"/>
    </location>
</feature>
<dbReference type="KEGG" id="aplc:110981206"/>
<feature type="domain" description="NIDO" evidence="19">
    <location>
        <begin position="1037"/>
        <end position="1194"/>
    </location>
</feature>
<feature type="domain" description="EGF-like" evidence="15">
    <location>
        <begin position="2048"/>
        <end position="2085"/>
    </location>
</feature>
<evidence type="ECO:0000256" key="3">
    <source>
        <dbReference type="ARBA" id="ARBA00022692"/>
    </source>
</evidence>
<dbReference type="InterPro" id="IPR000082">
    <property type="entry name" value="SEA_dom"/>
</dbReference>
<feature type="disulfide bond" evidence="10">
    <location>
        <begin position="2052"/>
        <end position="2062"/>
    </location>
</feature>
<feature type="compositionally biased region" description="Polar residues" evidence="12">
    <location>
        <begin position="454"/>
        <end position="468"/>
    </location>
</feature>
<dbReference type="Pfam" id="PF00094">
    <property type="entry name" value="VWD"/>
    <property type="match status" value="1"/>
</dbReference>
<evidence type="ECO:0000256" key="6">
    <source>
        <dbReference type="ARBA" id="ARBA00022837"/>
    </source>
</evidence>
<dbReference type="InterPro" id="IPR001881">
    <property type="entry name" value="EGF-like_Ca-bd_dom"/>
</dbReference>
<feature type="compositionally biased region" description="Low complexity" evidence="12">
    <location>
        <begin position="59"/>
        <end position="95"/>
    </location>
</feature>
<feature type="region of interest" description="Disordered" evidence="12">
    <location>
        <begin position="59"/>
        <end position="169"/>
    </location>
</feature>
<gene>
    <name evidence="22" type="primary">LOC110981206</name>
</gene>
<dbReference type="InterPro" id="IPR018097">
    <property type="entry name" value="EGF_Ca-bd_CS"/>
</dbReference>
<feature type="compositionally biased region" description="Low complexity" evidence="12">
    <location>
        <begin position="292"/>
        <end position="306"/>
    </location>
</feature>
<evidence type="ECO:0000259" key="17">
    <source>
        <dbReference type="PROSITE" id="PS50856"/>
    </source>
</evidence>
<feature type="domain" description="EGF-like" evidence="15">
    <location>
        <begin position="1724"/>
        <end position="1769"/>
    </location>
</feature>
<feature type="compositionally biased region" description="Polar residues" evidence="12">
    <location>
        <begin position="410"/>
        <end position="447"/>
    </location>
</feature>
<dbReference type="PANTHER" id="PTHR13802">
    <property type="entry name" value="MUCIN 4-RELATED"/>
    <property type="match status" value="1"/>
</dbReference>
<feature type="disulfide bond" evidence="10">
    <location>
        <begin position="1759"/>
        <end position="1768"/>
    </location>
</feature>
<feature type="compositionally biased region" description="Low complexity" evidence="12">
    <location>
        <begin position="133"/>
        <end position="169"/>
    </location>
</feature>
<feature type="transmembrane region" description="Helical" evidence="13">
    <location>
        <begin position="2098"/>
        <end position="2123"/>
    </location>
</feature>
<reference evidence="22" key="1">
    <citation type="submission" date="2025-08" db="UniProtKB">
        <authorList>
            <consortium name="RefSeq"/>
        </authorList>
    </citation>
    <scope>IDENTIFICATION</scope>
</reference>
<keyword evidence="8 13" id="KW-0472">Membrane</keyword>
<keyword evidence="5" id="KW-0677">Repeat</keyword>
<dbReference type="GeneID" id="110981206"/>
<evidence type="ECO:0000256" key="2">
    <source>
        <dbReference type="ARBA" id="ARBA00022536"/>
    </source>
</evidence>
<evidence type="ECO:0000313" key="21">
    <source>
        <dbReference type="Proteomes" id="UP000694845"/>
    </source>
</evidence>
<feature type="compositionally biased region" description="Low complexity" evidence="12">
    <location>
        <begin position="469"/>
        <end position="481"/>
    </location>
</feature>
<feature type="compositionally biased region" description="Low complexity" evidence="12">
    <location>
        <begin position="250"/>
        <end position="264"/>
    </location>
</feature>
<dbReference type="SUPFAM" id="SSF90188">
    <property type="entry name" value="Somatomedin B domain"/>
    <property type="match status" value="1"/>
</dbReference>
<evidence type="ECO:0000256" key="8">
    <source>
        <dbReference type="ARBA" id="ARBA00023136"/>
    </source>
</evidence>
<feature type="compositionally biased region" description="Low complexity" evidence="12">
    <location>
        <begin position="346"/>
        <end position="369"/>
    </location>
</feature>
<feature type="region of interest" description="Disordered" evidence="12">
    <location>
        <begin position="401"/>
        <end position="481"/>
    </location>
</feature>
<sequence length="2203" mass="239063">METTSEDLTSTVTTGISETPISSTTAPVDTTTEDFQFTVSTTPLETTVSSTTLTVETTSGDFQSTVSTAPSETTASSTTLTMETTSEDLTSTVTTGISETPISSATAPVDTTTEDLTSAVTTGVSETPASSLTPTVDTTSEVLTTEVETTTSSASLTVETTSEVSTVPSGTTVLSTTLTMETTSEALTSATTSGISETPTLSGTPPVDTTSEASTAPLETTVSSTTLTMETTSADLTSAATTGISETPISSATTPLETTTEESTSMMTSVVFETLTSSATPTVETTTKDSESTVSTSPSKTTASSTSLIVETTSKDVTYATTTGVSKTPISSGTPPAEATTQDFQSTASTAPSETTSSSTTLTMETTSEDLTSTVTNVVSETPIFSAPSTVETTTKALTSTVTSGVPETPTLSATPPVQKTTENFQSTASTAPLETTASSRTLTVETTSEDIKSTASTQRAGTTPSLHTSPVPTTTGTTTEAKPTCAPGEFDCGQLVCISGLFQCDGNRDCEDGSDEDNCVGCRNYCFQEEPRGDCYCDASCEKFGDCCEDYYEYCTLPAYTTKSPGVNECDPEKPLHDCNENAFCTDTPEGFNCTCNEGYEGNGKSCNDIEPPRIDCPANFTEYTDCRKENSTISLPNVNSASDNSGEYTIRVDVQGKEYQVGDTVTLALEGSPHLLRYIATDDSSNRRACDSFVNVTSVNDGSSCLTTGSPPNCICSSNQEGSCTCSAGYCGHDCSQNDVGTLCTGPKEPYPNCEGVNKCSPGFTGPTCKEPSSEINCPEVANQCLKWGVNSVSIQWTQVKAVDSSGNPISPADITCQDVKGATSVELTGGEFKIGEHEVVCSSDTGGVVVPVCLISFTVSSNPTFKVPEIGDQCTDLGKSTSNVTWDIVPAADEEDVTIICTGSEGSTDVGPTGGVFKVGAHTVTCTATNSGGCIKSKIFGFSVLEGNIIPFGVEMGDSLLSDAFQENQQTSKDLISPTIFPPNFFPFCDELYESLYFTDNGVIVLSNDKSLEKWAFPNIPGLQFPNGPPMIAPFWADVQAETFSPESNVFWQVYDQYDPNTNQYMLDTIKDIVSKVVDIRNNTNAVYWALAITWSNVQPVSSSYASGTNTFQVLLLTDSIHSYVVFNYGPCNMNWDTAFLPNKNVILGYTCGMSKESVYLDVPKNSLFRPGSFVGNSGQKGRWVFQLDNHLDDFVNPRLSCRNWYSRQAPYPIFDVYYPSFANTCPCSLIMAWFDWRFLLTWRQSYIPPGEVSEYFQDQSVLCFVRLFQLSGTPGTQCCYKRWTGDLLYDVRSPKVASVFERFPYSDLFYTADAFQEWYEEEVLSRYYCCEKSTLCHLYIEWRPLVTCSRYFPTFWGWFWGDPHVRTLDGVDYTFNGLGEYTLVLIEDENRKEKLFELQGRTKRVYNPEMGELTNATSYSGFAAEDVASDGRVEIKLNEQATNLITTVNGEVVEPTAAGLVISGLTVRKVEDPPKVEAIFASDIQFSVGVNNSFVDVTVQLSQDFEGKTKGLLGVWDGNKTNDILRRDGTYQSPSGSNGTMLENDYFEFGETWRVSVNDSLFYYQSPEESWEKINDLSFRPKFLDELLAGVSEEERQQIKEVCGDNKECIYDALTLNDTDIGIATLQLNEKNSEDLKSATNYPPELTQFETIEVTVGQNFTQQIDATDPDGDEVAIYLLEAVEGASIKDGLFNWTPADKSKVRIGFLASDGKANSSLEPIVNLCDCKNDGTCLLNQYAEGTNLIQDRFGVLLCQCTSGWTGEFCQVDYNACAVSPCFSEVTCTDETPPSLNSTCGPCPDGLEGDGKTCTDIDECERYKDDPARGCEQICENTLRSFNCSCNSGYFLKEDKKTCRALSATDCLNEGEFDESSHECICPLTHYGPTCADENPCLSDNTLCSEEGQHCLPESNTVGFACYCRGFDGYVEITLDGSCEAYASVGVMLTAKMEFVIAYKNPTSTAFNKTAAMFERAIQERLQEMPSTNNLVKIQVTRMDEGSLIITAVVSYGTIPSLDEVKKVLSSSDSLTDGNTTIPIDPDSVRVQKLSSDCLLECLNGGTCERPDYSPIDSCRCSPGYAGDRCETGVEPVPDGLPTVALALIVVGCILFVLVIIPGVIYIVMRKNFRKKVDKVVDGEESRVQEDIRELSLHGELFNDGYEATEFSEEGIRMEYLRRGMPATELKRTKNQNSYIPSFHRNDME</sequence>
<feature type="disulfide bond" evidence="11">
    <location>
        <begin position="505"/>
        <end position="520"/>
    </location>
</feature>
<dbReference type="InterPro" id="IPR002172">
    <property type="entry name" value="LDrepeatLR_classA_rpt"/>
</dbReference>
<keyword evidence="6" id="KW-0106">Calcium</keyword>
<dbReference type="PROSITE" id="PS50024">
    <property type="entry name" value="SEA"/>
    <property type="match status" value="1"/>
</dbReference>
<dbReference type="PROSITE" id="PS50958">
    <property type="entry name" value="SMB_2"/>
    <property type="match status" value="1"/>
</dbReference>
<evidence type="ECO:0000256" key="11">
    <source>
        <dbReference type="PROSITE-ProRule" id="PRU00124"/>
    </source>
</evidence>
<dbReference type="InterPro" id="IPR000742">
    <property type="entry name" value="EGF"/>
</dbReference>
<keyword evidence="9 10" id="KW-1015">Disulfide bond</keyword>
<evidence type="ECO:0000256" key="4">
    <source>
        <dbReference type="ARBA" id="ARBA00022729"/>
    </source>
</evidence>
<dbReference type="InterPro" id="IPR005533">
    <property type="entry name" value="AMOP_dom"/>
</dbReference>
<dbReference type="PROSITE" id="PS50026">
    <property type="entry name" value="EGF_3"/>
    <property type="match status" value="3"/>
</dbReference>
<dbReference type="InterPro" id="IPR003886">
    <property type="entry name" value="NIDO_dom"/>
</dbReference>
<dbReference type="InterPro" id="IPR001212">
    <property type="entry name" value="Somatomedin_B_dom"/>
</dbReference>
<dbReference type="Gene3D" id="2.10.25.10">
    <property type="entry name" value="Laminin"/>
    <property type="match status" value="5"/>
</dbReference>
<dbReference type="PROSITE" id="PS00524">
    <property type="entry name" value="SMB_1"/>
    <property type="match status" value="1"/>
</dbReference>
<evidence type="ECO:0000259" key="20">
    <source>
        <dbReference type="PROSITE" id="PS51233"/>
    </source>
</evidence>
<accession>A0A8B7YP90</accession>
<evidence type="ECO:0000259" key="19">
    <source>
        <dbReference type="PROSITE" id="PS51220"/>
    </source>
</evidence>
<dbReference type="GO" id="GO:0071944">
    <property type="term" value="C:cell periphery"/>
    <property type="evidence" value="ECO:0007669"/>
    <property type="project" value="UniProtKB-ARBA"/>
</dbReference>